<keyword evidence="2" id="KW-0489">Methyltransferase</keyword>
<keyword evidence="2" id="KW-0808">Transferase</keyword>
<dbReference type="InterPro" id="IPR029063">
    <property type="entry name" value="SAM-dependent_MTases_sf"/>
</dbReference>
<feature type="domain" description="Methyltransferase type 11" evidence="1">
    <location>
        <begin position="45"/>
        <end position="139"/>
    </location>
</feature>
<dbReference type="RefSeq" id="WP_092520671.1">
    <property type="nucleotide sequence ID" value="NZ_FNKO01000001.1"/>
</dbReference>
<dbReference type="STRING" id="995062.SAMN04489718_0416"/>
<dbReference type="Gene3D" id="3.40.50.150">
    <property type="entry name" value="Vaccinia Virus protein VP39"/>
    <property type="match status" value="1"/>
</dbReference>
<dbReference type="PANTHER" id="PTHR43861">
    <property type="entry name" value="TRANS-ACONITATE 2-METHYLTRANSFERASE-RELATED"/>
    <property type="match status" value="1"/>
</dbReference>
<gene>
    <name evidence="2" type="ORF">SAMN04489718_0416</name>
</gene>
<dbReference type="OrthoDB" id="5566900at2"/>
<organism evidence="2 3">
    <name type="scientific">Actinopolyspora saharensis</name>
    <dbReference type="NCBI Taxonomy" id="995062"/>
    <lineage>
        <taxon>Bacteria</taxon>
        <taxon>Bacillati</taxon>
        <taxon>Actinomycetota</taxon>
        <taxon>Actinomycetes</taxon>
        <taxon>Actinopolysporales</taxon>
        <taxon>Actinopolysporaceae</taxon>
        <taxon>Actinopolyspora</taxon>
    </lineage>
</organism>
<dbReference type="EMBL" id="FNKO01000001">
    <property type="protein sequence ID" value="SDQ13770.1"/>
    <property type="molecule type" value="Genomic_DNA"/>
</dbReference>
<sequence>MARNTVYDQFAEAYARHSEHSPANAYYDRPAVLELAGDVRGKRVLDLGCAAGVLSEQLVERGATVLGVDREPKMIELARGRLGDRARFEVGDLSEPLDAVPTAGVDLAVASLVLHYLPDWSPLLGELNRCLVTGGELVFSVHHPAADWQWFGRPDYLRTELVSETWPVGGEEVAVSFYRRPLSAVFEQLHRAGFVVHTVDEPHPLPELNELSPDAYAELSTKPVFLFVKAFLVG</sequence>
<dbReference type="Proteomes" id="UP000199301">
    <property type="component" value="Unassembled WGS sequence"/>
</dbReference>
<dbReference type="GO" id="GO:0032259">
    <property type="term" value="P:methylation"/>
    <property type="evidence" value="ECO:0007669"/>
    <property type="project" value="UniProtKB-KW"/>
</dbReference>
<dbReference type="SUPFAM" id="SSF53335">
    <property type="entry name" value="S-adenosyl-L-methionine-dependent methyltransferases"/>
    <property type="match status" value="1"/>
</dbReference>
<dbReference type="InterPro" id="IPR013216">
    <property type="entry name" value="Methyltransf_11"/>
</dbReference>
<evidence type="ECO:0000313" key="2">
    <source>
        <dbReference type="EMBL" id="SDQ13770.1"/>
    </source>
</evidence>
<keyword evidence="3" id="KW-1185">Reference proteome</keyword>
<accession>A0A1H0YFF7</accession>
<evidence type="ECO:0000259" key="1">
    <source>
        <dbReference type="Pfam" id="PF08241"/>
    </source>
</evidence>
<proteinExistence type="predicted"/>
<evidence type="ECO:0000313" key="3">
    <source>
        <dbReference type="Proteomes" id="UP000199301"/>
    </source>
</evidence>
<name>A0A1H0YFF7_9ACTN</name>
<protein>
    <submittedName>
        <fullName evidence="2">Methyltransferase domain-containing protein</fullName>
    </submittedName>
</protein>
<reference evidence="3" key="1">
    <citation type="submission" date="2016-10" db="EMBL/GenBank/DDBJ databases">
        <authorList>
            <person name="Varghese N."/>
            <person name="Submissions S."/>
        </authorList>
    </citation>
    <scope>NUCLEOTIDE SEQUENCE [LARGE SCALE GENOMIC DNA]</scope>
    <source>
        <strain evidence="3">DSM 45459</strain>
    </source>
</reference>
<dbReference type="AlphaFoldDB" id="A0A1H0YFF7"/>
<dbReference type="GO" id="GO:0008757">
    <property type="term" value="F:S-adenosylmethionine-dependent methyltransferase activity"/>
    <property type="evidence" value="ECO:0007669"/>
    <property type="project" value="InterPro"/>
</dbReference>
<dbReference type="CDD" id="cd02440">
    <property type="entry name" value="AdoMet_MTases"/>
    <property type="match status" value="1"/>
</dbReference>
<dbReference type="Pfam" id="PF08241">
    <property type="entry name" value="Methyltransf_11"/>
    <property type="match status" value="1"/>
</dbReference>